<comment type="similarity">
    <text evidence="2">Belongs to the MIP/aquaporin (TC 1.A.8) family.</text>
</comment>
<name>A0A8H5HEY3_9AGAR</name>
<evidence type="ECO:0000313" key="10">
    <source>
        <dbReference type="Proteomes" id="UP000518752"/>
    </source>
</evidence>
<feature type="transmembrane region" description="Helical" evidence="8">
    <location>
        <begin position="266"/>
        <end position="284"/>
    </location>
</feature>
<keyword evidence="10" id="KW-1185">Reference proteome</keyword>
<dbReference type="PANTHER" id="PTHR43829">
    <property type="entry name" value="AQUAPORIN OR AQUAGLYCEROPORIN RELATED"/>
    <property type="match status" value="1"/>
</dbReference>
<evidence type="ECO:0000256" key="6">
    <source>
        <dbReference type="ARBA" id="ARBA00022989"/>
    </source>
</evidence>
<evidence type="ECO:0000313" key="9">
    <source>
        <dbReference type="EMBL" id="KAF5381881.1"/>
    </source>
</evidence>
<sequence length="356" mass="38253">MSSVVHLRDVQTRPKIFTVWERHRHTSAHWFVECFAEFVPTSVFMSFLPTNILRLGVGSQISFIAGGILKIDGLGSVLQIGLAYACGILFAVGICGPTSGGHFSTSITATLTLFKGFPPLKALRTTPTLRPRYIVAQILGAYVACLLVYVQWYDIIKECELALDAVGLLETTLFTPQGPAGAFGLYTLPGLSLGRVFLNEFVTDVFLALVIWGSIDPTNILITPQAAPWVIALGYGSAVWGFATPALAANPARDIGGMFTASGGRYAAIAALTAIPATIVGVLIHEIFLADYARGTSTTCILPTKYTNRDPTNPVIPSAQREYMDAHHNHAHVLAAAGSEMSESSSTRKEEIEHSV</sequence>
<dbReference type="SUPFAM" id="SSF81338">
    <property type="entry name" value="Aquaporin-like"/>
    <property type="match status" value="1"/>
</dbReference>
<dbReference type="InterPro" id="IPR023271">
    <property type="entry name" value="Aquaporin-like"/>
</dbReference>
<dbReference type="PANTHER" id="PTHR43829:SF14">
    <property type="entry name" value="AQUAPORIN 3"/>
    <property type="match status" value="1"/>
</dbReference>
<evidence type="ECO:0000256" key="2">
    <source>
        <dbReference type="ARBA" id="ARBA00006175"/>
    </source>
</evidence>
<keyword evidence="4 8" id="KW-0812">Transmembrane</keyword>
<dbReference type="InterPro" id="IPR050363">
    <property type="entry name" value="MIP/Aquaporin"/>
</dbReference>
<keyword evidence="5" id="KW-0677">Repeat</keyword>
<dbReference type="GO" id="GO:0015250">
    <property type="term" value="F:water channel activity"/>
    <property type="evidence" value="ECO:0007669"/>
    <property type="project" value="TreeGrafter"/>
</dbReference>
<dbReference type="GO" id="GO:0005886">
    <property type="term" value="C:plasma membrane"/>
    <property type="evidence" value="ECO:0007669"/>
    <property type="project" value="TreeGrafter"/>
</dbReference>
<evidence type="ECO:0000256" key="8">
    <source>
        <dbReference type="SAM" id="Phobius"/>
    </source>
</evidence>
<comment type="caution">
    <text evidence="9">The sequence shown here is derived from an EMBL/GenBank/DDBJ whole genome shotgun (WGS) entry which is preliminary data.</text>
</comment>
<proteinExistence type="inferred from homology"/>
<organism evidence="9 10">
    <name type="scientific">Collybiopsis confluens</name>
    <dbReference type="NCBI Taxonomy" id="2823264"/>
    <lineage>
        <taxon>Eukaryota</taxon>
        <taxon>Fungi</taxon>
        <taxon>Dikarya</taxon>
        <taxon>Basidiomycota</taxon>
        <taxon>Agaricomycotina</taxon>
        <taxon>Agaricomycetes</taxon>
        <taxon>Agaricomycetidae</taxon>
        <taxon>Agaricales</taxon>
        <taxon>Marasmiineae</taxon>
        <taxon>Omphalotaceae</taxon>
        <taxon>Collybiopsis</taxon>
    </lineage>
</organism>
<dbReference type="OrthoDB" id="3222at2759"/>
<dbReference type="Proteomes" id="UP000518752">
    <property type="component" value="Unassembled WGS sequence"/>
</dbReference>
<keyword evidence="6 8" id="KW-1133">Transmembrane helix</keyword>
<evidence type="ECO:0000256" key="4">
    <source>
        <dbReference type="ARBA" id="ARBA00022692"/>
    </source>
</evidence>
<dbReference type="Gene3D" id="1.20.1080.10">
    <property type="entry name" value="Glycerol uptake facilitator protein"/>
    <property type="match status" value="1"/>
</dbReference>
<dbReference type="EMBL" id="JAACJN010000055">
    <property type="protein sequence ID" value="KAF5381881.1"/>
    <property type="molecule type" value="Genomic_DNA"/>
</dbReference>
<feature type="transmembrane region" description="Helical" evidence="8">
    <location>
        <begin position="133"/>
        <end position="152"/>
    </location>
</feature>
<keyword evidence="7 8" id="KW-0472">Membrane</keyword>
<gene>
    <name evidence="9" type="ORF">D9757_007600</name>
</gene>
<dbReference type="InterPro" id="IPR000425">
    <property type="entry name" value="MIP"/>
</dbReference>
<evidence type="ECO:0000256" key="7">
    <source>
        <dbReference type="ARBA" id="ARBA00023136"/>
    </source>
</evidence>
<dbReference type="GO" id="GO:0015254">
    <property type="term" value="F:glycerol channel activity"/>
    <property type="evidence" value="ECO:0007669"/>
    <property type="project" value="TreeGrafter"/>
</dbReference>
<reference evidence="9 10" key="1">
    <citation type="journal article" date="2020" name="ISME J.">
        <title>Uncovering the hidden diversity of litter-decomposition mechanisms in mushroom-forming fungi.</title>
        <authorList>
            <person name="Floudas D."/>
            <person name="Bentzer J."/>
            <person name="Ahren D."/>
            <person name="Johansson T."/>
            <person name="Persson P."/>
            <person name="Tunlid A."/>
        </authorList>
    </citation>
    <scope>NUCLEOTIDE SEQUENCE [LARGE SCALE GENOMIC DNA]</scope>
    <source>
        <strain evidence="9 10">CBS 406.79</strain>
    </source>
</reference>
<evidence type="ECO:0000256" key="1">
    <source>
        <dbReference type="ARBA" id="ARBA00004141"/>
    </source>
</evidence>
<keyword evidence="3" id="KW-0813">Transport</keyword>
<evidence type="ECO:0008006" key="11">
    <source>
        <dbReference type="Google" id="ProtNLM"/>
    </source>
</evidence>
<protein>
    <recommendedName>
        <fullName evidence="11">Aquaporin-like protein</fullName>
    </recommendedName>
</protein>
<feature type="transmembrane region" description="Helical" evidence="8">
    <location>
        <begin position="227"/>
        <end position="246"/>
    </location>
</feature>
<feature type="transmembrane region" description="Helical" evidence="8">
    <location>
        <begin position="196"/>
        <end position="215"/>
    </location>
</feature>
<dbReference type="Pfam" id="PF00230">
    <property type="entry name" value="MIP"/>
    <property type="match status" value="1"/>
</dbReference>
<evidence type="ECO:0000256" key="3">
    <source>
        <dbReference type="ARBA" id="ARBA00022448"/>
    </source>
</evidence>
<comment type="subcellular location">
    <subcellularLocation>
        <location evidence="1">Membrane</location>
        <topology evidence="1">Multi-pass membrane protein</topology>
    </subcellularLocation>
</comment>
<evidence type="ECO:0000256" key="5">
    <source>
        <dbReference type="ARBA" id="ARBA00022737"/>
    </source>
</evidence>
<dbReference type="AlphaFoldDB" id="A0A8H5HEY3"/>
<accession>A0A8H5HEY3</accession>